<dbReference type="Pfam" id="PF00884">
    <property type="entry name" value="Sulfatase"/>
    <property type="match status" value="1"/>
</dbReference>
<gene>
    <name evidence="2" type="ORF">JIN87_20785</name>
</gene>
<protein>
    <submittedName>
        <fullName evidence="2">Sulfatase</fullName>
    </submittedName>
</protein>
<keyword evidence="3" id="KW-1185">Reference proteome</keyword>
<dbReference type="CDD" id="cd16027">
    <property type="entry name" value="SGSH"/>
    <property type="match status" value="1"/>
</dbReference>
<dbReference type="SUPFAM" id="SSF53649">
    <property type="entry name" value="Alkaline phosphatase-like"/>
    <property type="match status" value="1"/>
</dbReference>
<dbReference type="Gene3D" id="3.40.720.10">
    <property type="entry name" value="Alkaline Phosphatase, subunit A"/>
    <property type="match status" value="1"/>
</dbReference>
<comment type="caution">
    <text evidence="2">The sequence shown here is derived from an EMBL/GenBank/DDBJ whole genome shotgun (WGS) entry which is preliminary data.</text>
</comment>
<evidence type="ECO:0000259" key="1">
    <source>
        <dbReference type="Pfam" id="PF00884"/>
    </source>
</evidence>
<dbReference type="InterPro" id="IPR000917">
    <property type="entry name" value="Sulfatase_N"/>
</dbReference>
<reference evidence="2" key="1">
    <citation type="submission" date="2021-01" db="EMBL/GenBank/DDBJ databases">
        <title>Modified the classification status of verrucomicrobia.</title>
        <authorList>
            <person name="Feng X."/>
        </authorList>
    </citation>
    <scope>NUCLEOTIDE SEQUENCE</scope>
    <source>
        <strain evidence="2">KCTC 13126</strain>
    </source>
</reference>
<dbReference type="RefSeq" id="WP_200357549.1">
    <property type="nucleotide sequence ID" value="NZ_JAENIL010000045.1"/>
</dbReference>
<accession>A0A934VMY3</accession>
<dbReference type="PROSITE" id="PS51257">
    <property type="entry name" value="PROKAR_LIPOPROTEIN"/>
    <property type="match status" value="1"/>
</dbReference>
<dbReference type="InterPro" id="IPR017850">
    <property type="entry name" value="Alkaline_phosphatase_core_sf"/>
</dbReference>
<dbReference type="PANTHER" id="PTHR43751">
    <property type="entry name" value="SULFATASE"/>
    <property type="match status" value="1"/>
</dbReference>
<dbReference type="AlphaFoldDB" id="A0A934VMY3"/>
<evidence type="ECO:0000313" key="3">
    <source>
        <dbReference type="Proteomes" id="UP000617628"/>
    </source>
</evidence>
<dbReference type="Proteomes" id="UP000617628">
    <property type="component" value="Unassembled WGS sequence"/>
</dbReference>
<dbReference type="PANTHER" id="PTHR43751:SF1">
    <property type="entry name" value="SULFATASE ATSG-RELATED"/>
    <property type="match status" value="1"/>
</dbReference>
<dbReference type="InterPro" id="IPR052701">
    <property type="entry name" value="GAG_Ulvan_Degrading_Sulfatases"/>
</dbReference>
<organism evidence="2 3">
    <name type="scientific">Pelagicoccus mobilis</name>
    <dbReference type="NCBI Taxonomy" id="415221"/>
    <lineage>
        <taxon>Bacteria</taxon>
        <taxon>Pseudomonadati</taxon>
        <taxon>Verrucomicrobiota</taxon>
        <taxon>Opitutia</taxon>
        <taxon>Puniceicoccales</taxon>
        <taxon>Pelagicoccaceae</taxon>
        <taxon>Pelagicoccus</taxon>
    </lineage>
</organism>
<dbReference type="EMBL" id="JAENIL010000045">
    <property type="protein sequence ID" value="MBK1879336.1"/>
    <property type="molecule type" value="Genomic_DNA"/>
</dbReference>
<sequence>MPPNKRPNILFALADDASYPFASAYGCDWVNTPAFDSVAQNGLLFHRAYTPNAKCAPSRAAILTGRNSWQLEEAANHWCNFPHKYKSVTDTLTENGYHVGYTGKGWGPGEARHADGSPRDVIGPAYQARTLTPPTSCISPCDYAANFEDFLTDRNDEQPFFFWYGGNEPHRPYEYQSGSKVGKKRVEDLKTVPPFWPDDERVRHDMIDHAFALEYFDSHLSKMLAKLEAIGELENTIVVVTADNGMPFPRIKGQAYDFANRLPMAISFPGGIKSPQREVHDYLSFIDLAPTFLDYAGIDPSTTGMESLTGHSLRPLFENNASDWPRDFVLIGKERHDIGRPKDVGYPIRGIVEDDLLYIINFEPDRWPAGNPETGYPNCDTSPTKTTILEGRNTPERHHFWEWAFGKRVGEELYHLSSDRNCLHNLASDADHEKVKKSLRTKLLDTLKTEGDPRMFGNGDTFDNYPYADERYQGFYERYTTGQAQTPPWISKSDIQTP</sequence>
<name>A0A934VMY3_9BACT</name>
<evidence type="ECO:0000313" key="2">
    <source>
        <dbReference type="EMBL" id="MBK1879336.1"/>
    </source>
</evidence>
<feature type="domain" description="Sulfatase N-terminal" evidence="1">
    <location>
        <begin position="7"/>
        <end position="298"/>
    </location>
</feature>
<proteinExistence type="predicted"/>